<feature type="transmembrane region" description="Helical" evidence="6">
    <location>
        <begin position="230"/>
        <end position="248"/>
    </location>
</feature>
<dbReference type="InterPro" id="IPR051598">
    <property type="entry name" value="TSUP/Inactive_protease-like"/>
</dbReference>
<name>A0A0R1YHE6_9LACO</name>
<gene>
    <name evidence="7" type="ORF">FD47_GL002040</name>
</gene>
<evidence type="ECO:0000256" key="5">
    <source>
        <dbReference type="ARBA" id="ARBA00023136"/>
    </source>
</evidence>
<dbReference type="Proteomes" id="UP000051010">
    <property type="component" value="Unassembled WGS sequence"/>
</dbReference>
<evidence type="ECO:0000313" key="8">
    <source>
        <dbReference type="Proteomes" id="UP000051010"/>
    </source>
</evidence>
<dbReference type="PANTHER" id="PTHR43701">
    <property type="entry name" value="MEMBRANE TRANSPORTER PROTEIN MJ0441-RELATED"/>
    <property type="match status" value="1"/>
</dbReference>
<dbReference type="GO" id="GO:0005886">
    <property type="term" value="C:plasma membrane"/>
    <property type="evidence" value="ECO:0007669"/>
    <property type="project" value="UniProtKB-SubCell"/>
</dbReference>
<sequence length="249" mass="25781">MTILILLLLGFVVGTLVTAMGGGGAAIYLGILTAFFHLTPHSAAATSLVTAFLPLLIGAYAYYRQGNIQFNIGSRMLAIALPAVIIGSLIAPSIPELIYRVIIAGILILLGIQILYRTSKPSTTQKSPRGRRLLMVAFGIISGLMVGIGGLSGGGPIVASLLLMGLDTLQATATSSYVLVGMTFVGILFHISTGAVDWSAGLNLMIGAMIGAFCSPILLGRLNPARLNAIMRPTMGIALVIMGGLSLIS</sequence>
<dbReference type="AlphaFoldDB" id="A0A0R1YHE6"/>
<feature type="transmembrane region" description="Helical" evidence="6">
    <location>
        <begin position="75"/>
        <end position="91"/>
    </location>
</feature>
<feature type="transmembrane region" description="Helical" evidence="6">
    <location>
        <begin position="97"/>
        <end position="116"/>
    </location>
</feature>
<evidence type="ECO:0000256" key="2">
    <source>
        <dbReference type="ARBA" id="ARBA00009142"/>
    </source>
</evidence>
<evidence type="ECO:0000256" key="6">
    <source>
        <dbReference type="RuleBase" id="RU363041"/>
    </source>
</evidence>
<feature type="transmembrane region" description="Helical" evidence="6">
    <location>
        <begin position="201"/>
        <end position="218"/>
    </location>
</feature>
<evidence type="ECO:0000313" key="7">
    <source>
        <dbReference type="EMBL" id="KRM41896.1"/>
    </source>
</evidence>
<feature type="transmembrane region" description="Helical" evidence="6">
    <location>
        <begin position="43"/>
        <end position="63"/>
    </location>
</feature>
<dbReference type="InterPro" id="IPR002781">
    <property type="entry name" value="TM_pro_TauE-like"/>
</dbReference>
<dbReference type="PANTHER" id="PTHR43701:SF2">
    <property type="entry name" value="MEMBRANE TRANSPORTER PROTEIN YJNA-RELATED"/>
    <property type="match status" value="1"/>
</dbReference>
<feature type="transmembrane region" description="Helical" evidence="6">
    <location>
        <begin position="136"/>
        <end position="163"/>
    </location>
</feature>
<keyword evidence="6" id="KW-1003">Cell membrane</keyword>
<keyword evidence="5 6" id="KW-0472">Membrane</keyword>
<keyword evidence="4 6" id="KW-1133">Transmembrane helix</keyword>
<keyword evidence="3 6" id="KW-0812">Transmembrane</keyword>
<dbReference type="Pfam" id="PF01925">
    <property type="entry name" value="TauE"/>
    <property type="match status" value="1"/>
</dbReference>
<proteinExistence type="inferred from homology"/>
<feature type="transmembrane region" description="Helical" evidence="6">
    <location>
        <begin position="169"/>
        <end position="189"/>
    </location>
</feature>
<reference evidence="7 8" key="1">
    <citation type="journal article" date="2015" name="Genome Announc.">
        <title>Expanding the biotechnology potential of lactobacilli through comparative genomics of 213 strains and associated genera.</title>
        <authorList>
            <person name="Sun Z."/>
            <person name="Harris H.M."/>
            <person name="McCann A."/>
            <person name="Guo C."/>
            <person name="Argimon S."/>
            <person name="Zhang W."/>
            <person name="Yang X."/>
            <person name="Jeffery I.B."/>
            <person name="Cooney J.C."/>
            <person name="Kagawa T.F."/>
            <person name="Liu W."/>
            <person name="Song Y."/>
            <person name="Salvetti E."/>
            <person name="Wrobel A."/>
            <person name="Rasinkangas P."/>
            <person name="Parkhill J."/>
            <person name="Rea M.C."/>
            <person name="O'Sullivan O."/>
            <person name="Ritari J."/>
            <person name="Douillard F.P."/>
            <person name="Paul Ross R."/>
            <person name="Yang R."/>
            <person name="Briner A.E."/>
            <person name="Felis G.E."/>
            <person name="de Vos W.M."/>
            <person name="Barrangou R."/>
            <person name="Klaenhammer T.R."/>
            <person name="Caufield P.W."/>
            <person name="Cui Y."/>
            <person name="Zhang H."/>
            <person name="O'Toole P.W."/>
        </authorList>
    </citation>
    <scope>NUCLEOTIDE SEQUENCE [LARGE SCALE GENOMIC DNA]</scope>
    <source>
        <strain evidence="7 8">DSM 18390</strain>
    </source>
</reference>
<comment type="caution">
    <text evidence="7">The sequence shown here is derived from an EMBL/GenBank/DDBJ whole genome shotgun (WGS) entry which is preliminary data.</text>
</comment>
<evidence type="ECO:0000256" key="3">
    <source>
        <dbReference type="ARBA" id="ARBA00022692"/>
    </source>
</evidence>
<accession>A0A0R1YHE6</accession>
<evidence type="ECO:0000256" key="1">
    <source>
        <dbReference type="ARBA" id="ARBA00004141"/>
    </source>
</evidence>
<protein>
    <recommendedName>
        <fullName evidence="6">Probable membrane transporter protein</fullName>
    </recommendedName>
</protein>
<comment type="similarity">
    <text evidence="2 6">Belongs to the 4-toluene sulfonate uptake permease (TSUP) (TC 2.A.102) family.</text>
</comment>
<dbReference type="PATRIC" id="fig|1423786.4.peg.2145"/>
<comment type="subcellular location">
    <subcellularLocation>
        <location evidence="6">Cell membrane</location>
        <topology evidence="6">Multi-pass membrane protein</topology>
    </subcellularLocation>
    <subcellularLocation>
        <location evidence="1">Membrane</location>
        <topology evidence="1">Multi-pass membrane protein</topology>
    </subcellularLocation>
</comment>
<dbReference type="EMBL" id="AZFZ01000048">
    <property type="protein sequence ID" value="KRM41896.1"/>
    <property type="molecule type" value="Genomic_DNA"/>
</dbReference>
<dbReference type="RefSeq" id="WP_054735609.1">
    <property type="nucleotide sequence ID" value="NZ_AZFZ01000048.1"/>
</dbReference>
<evidence type="ECO:0000256" key="4">
    <source>
        <dbReference type="ARBA" id="ARBA00022989"/>
    </source>
</evidence>
<organism evidence="7 8">
    <name type="scientific">Lentilactobacillus parafarraginis DSM 18390 = JCM 14109</name>
    <dbReference type="NCBI Taxonomy" id="1423786"/>
    <lineage>
        <taxon>Bacteria</taxon>
        <taxon>Bacillati</taxon>
        <taxon>Bacillota</taxon>
        <taxon>Bacilli</taxon>
        <taxon>Lactobacillales</taxon>
        <taxon>Lactobacillaceae</taxon>
        <taxon>Lentilactobacillus</taxon>
    </lineage>
</organism>